<keyword evidence="1" id="KW-0812">Transmembrane</keyword>
<protein>
    <submittedName>
        <fullName evidence="2">Uncharacterized protein</fullName>
    </submittedName>
</protein>
<gene>
    <name evidence="2" type="ordered locus">CHAB381_1317</name>
</gene>
<accession>A7I2X6</accession>
<sequence>MKRKFAVFYFLHRLLKISPFLILSVKTAFGIVPYDVYYMLIIFKHQNLY</sequence>
<dbReference type="KEGG" id="cha:CHAB381_1317"/>
<organism evidence="2 3">
    <name type="scientific">Campylobacter hominis (strain ATCC BAA-381 / DSM 21671 / CCUG 45161 / LMG 19568 / NCTC 13146 / CH001A)</name>
    <dbReference type="NCBI Taxonomy" id="360107"/>
    <lineage>
        <taxon>Bacteria</taxon>
        <taxon>Pseudomonadati</taxon>
        <taxon>Campylobacterota</taxon>
        <taxon>Epsilonproteobacteria</taxon>
        <taxon>Campylobacterales</taxon>
        <taxon>Campylobacteraceae</taxon>
        <taxon>Campylobacter</taxon>
    </lineage>
</organism>
<evidence type="ECO:0000313" key="2">
    <source>
        <dbReference type="EMBL" id="ABS51280.1"/>
    </source>
</evidence>
<keyword evidence="3" id="KW-1185">Reference proteome</keyword>
<keyword evidence="1" id="KW-0472">Membrane</keyword>
<dbReference type="AlphaFoldDB" id="A7I2X6"/>
<name>A7I2X6_CAMHC</name>
<evidence type="ECO:0000256" key="1">
    <source>
        <dbReference type="SAM" id="Phobius"/>
    </source>
</evidence>
<dbReference type="EMBL" id="CP000776">
    <property type="protein sequence ID" value="ABS51280.1"/>
    <property type="molecule type" value="Genomic_DNA"/>
</dbReference>
<keyword evidence="1" id="KW-1133">Transmembrane helix</keyword>
<dbReference type="Proteomes" id="UP000002407">
    <property type="component" value="Chromosome"/>
</dbReference>
<reference evidence="3" key="1">
    <citation type="submission" date="2007-07" db="EMBL/GenBank/DDBJ databases">
        <title>Complete genome sequence of Campylobacter hominis ATCC BAA-381, a commensal isolated from the human gastrointestinal tract.</title>
        <authorList>
            <person name="Fouts D.E."/>
            <person name="Mongodin E.F."/>
            <person name="Puiu D."/>
            <person name="Sebastian Y."/>
            <person name="Miller W.G."/>
            <person name="Mandrell R.E."/>
            <person name="Nelson K.E."/>
        </authorList>
    </citation>
    <scope>NUCLEOTIDE SEQUENCE [LARGE SCALE GENOMIC DNA]</scope>
    <source>
        <strain evidence="3">ATCC BAA-381 / LMG 19568 / NCTC 13146 / CH001A</strain>
    </source>
</reference>
<dbReference type="HOGENOM" id="CLU_3133444_0_0_7"/>
<proteinExistence type="predicted"/>
<feature type="transmembrane region" description="Helical" evidence="1">
    <location>
        <begin position="20"/>
        <end position="43"/>
    </location>
</feature>
<evidence type="ECO:0000313" key="3">
    <source>
        <dbReference type="Proteomes" id="UP000002407"/>
    </source>
</evidence>